<evidence type="ECO:0000313" key="2">
    <source>
        <dbReference type="Proteomes" id="UP000305921"/>
    </source>
</evidence>
<name>A0A5R9DS09_9ACTN</name>
<dbReference type="AlphaFoldDB" id="A0A5R9DS09"/>
<evidence type="ECO:0000313" key="1">
    <source>
        <dbReference type="EMBL" id="TLQ39289.1"/>
    </source>
</evidence>
<dbReference type="Proteomes" id="UP000305921">
    <property type="component" value="Unassembled WGS sequence"/>
</dbReference>
<dbReference type="EMBL" id="VAWE01000002">
    <property type="protein sequence ID" value="TLQ39289.1"/>
    <property type="molecule type" value="Genomic_DNA"/>
</dbReference>
<proteinExistence type="predicted"/>
<gene>
    <name evidence="1" type="ORF">FEF34_38500</name>
</gene>
<comment type="caution">
    <text evidence="1">The sequence shown here is derived from an EMBL/GenBank/DDBJ whole genome shotgun (WGS) entry which is preliminary data.</text>
</comment>
<accession>A0A5R9DS09</accession>
<dbReference type="OrthoDB" id="4326714at2"/>
<reference evidence="1 2" key="1">
    <citation type="submission" date="2019-05" db="EMBL/GenBank/DDBJ databases">
        <title>Streptomyces marianii sp. nov., a novel marine actinomycete from southern coast of India.</title>
        <authorList>
            <person name="Iniyan A.M."/>
            <person name="Wink J."/>
            <person name="Ramprasad E."/>
            <person name="Ramana C.V."/>
            <person name="Bunk B."/>
            <person name="Sproer C."/>
            <person name="Joseph F.-J.R.S."/>
            <person name="Vincent S.G.P."/>
        </authorList>
    </citation>
    <scope>NUCLEOTIDE SEQUENCE [LARGE SCALE GENOMIC DNA]</scope>
    <source>
        <strain evidence="1 2">ICN19</strain>
    </source>
</reference>
<protein>
    <submittedName>
        <fullName evidence="1">Uncharacterized protein</fullName>
    </submittedName>
</protein>
<dbReference type="RefSeq" id="WP_138058101.1">
    <property type="nucleotide sequence ID" value="NZ_VAWE01000002.1"/>
</dbReference>
<sequence>MSNTTLHLTYLSAAWSARQQASALQLLITRARQDPYLALALAHIDTTEMKGVLDAAGMGAALAEAEAERDLNAALAERCRRREAVQAEPGTPCVCRHSPATHARRLTAQGKLPCRHDGCGCTDLSFV</sequence>
<organism evidence="1 2">
    <name type="scientific">Streptomyces marianii</name>
    <dbReference type="NCBI Taxonomy" id="1817406"/>
    <lineage>
        <taxon>Bacteria</taxon>
        <taxon>Bacillati</taxon>
        <taxon>Actinomycetota</taxon>
        <taxon>Actinomycetes</taxon>
        <taxon>Kitasatosporales</taxon>
        <taxon>Streptomycetaceae</taxon>
        <taxon>Streptomyces</taxon>
    </lineage>
</organism>
<keyword evidence="2" id="KW-1185">Reference proteome</keyword>